<name>A0AAV4TV64_CAEEX</name>
<feature type="chain" id="PRO_5043708279" evidence="1">
    <location>
        <begin position="29"/>
        <end position="99"/>
    </location>
</feature>
<keyword evidence="1" id="KW-0732">Signal</keyword>
<keyword evidence="3" id="KW-1185">Reference proteome</keyword>
<gene>
    <name evidence="2" type="ORF">CEXT_53501</name>
</gene>
<dbReference type="AlphaFoldDB" id="A0AAV4TV64"/>
<sequence>MFPLQLKAVLAVCLVVIFGLSLLQETAAFHLHGNQGGGGGIEVTGANRVGDSKSCYFAIMDWLSRRHMLHAEGRMECPTGNVCMFSLAARFARQEHLSS</sequence>
<dbReference type="EMBL" id="BPLR01011747">
    <property type="protein sequence ID" value="GIY48747.1"/>
    <property type="molecule type" value="Genomic_DNA"/>
</dbReference>
<accession>A0AAV4TV64</accession>
<reference evidence="2 3" key="1">
    <citation type="submission" date="2021-06" db="EMBL/GenBank/DDBJ databases">
        <title>Caerostris extrusa draft genome.</title>
        <authorList>
            <person name="Kono N."/>
            <person name="Arakawa K."/>
        </authorList>
    </citation>
    <scope>NUCLEOTIDE SEQUENCE [LARGE SCALE GENOMIC DNA]</scope>
</reference>
<protein>
    <submittedName>
        <fullName evidence="2">Uncharacterized protein</fullName>
    </submittedName>
</protein>
<evidence type="ECO:0000313" key="3">
    <source>
        <dbReference type="Proteomes" id="UP001054945"/>
    </source>
</evidence>
<evidence type="ECO:0000313" key="2">
    <source>
        <dbReference type="EMBL" id="GIY48747.1"/>
    </source>
</evidence>
<proteinExistence type="predicted"/>
<comment type="caution">
    <text evidence="2">The sequence shown here is derived from an EMBL/GenBank/DDBJ whole genome shotgun (WGS) entry which is preliminary data.</text>
</comment>
<feature type="signal peptide" evidence="1">
    <location>
        <begin position="1"/>
        <end position="28"/>
    </location>
</feature>
<organism evidence="2 3">
    <name type="scientific">Caerostris extrusa</name>
    <name type="common">Bark spider</name>
    <name type="synonym">Caerostris bankana</name>
    <dbReference type="NCBI Taxonomy" id="172846"/>
    <lineage>
        <taxon>Eukaryota</taxon>
        <taxon>Metazoa</taxon>
        <taxon>Ecdysozoa</taxon>
        <taxon>Arthropoda</taxon>
        <taxon>Chelicerata</taxon>
        <taxon>Arachnida</taxon>
        <taxon>Araneae</taxon>
        <taxon>Araneomorphae</taxon>
        <taxon>Entelegynae</taxon>
        <taxon>Araneoidea</taxon>
        <taxon>Araneidae</taxon>
        <taxon>Caerostris</taxon>
    </lineage>
</organism>
<dbReference type="Proteomes" id="UP001054945">
    <property type="component" value="Unassembled WGS sequence"/>
</dbReference>
<evidence type="ECO:0000256" key="1">
    <source>
        <dbReference type="SAM" id="SignalP"/>
    </source>
</evidence>